<name>A0ABQ7LC09_BRACM</name>
<feature type="region of interest" description="Disordered" evidence="1">
    <location>
        <begin position="136"/>
        <end position="231"/>
    </location>
</feature>
<feature type="compositionally biased region" description="Polar residues" evidence="1">
    <location>
        <begin position="74"/>
        <end position="89"/>
    </location>
</feature>
<feature type="compositionally biased region" description="Low complexity" evidence="1">
    <location>
        <begin position="280"/>
        <end position="293"/>
    </location>
</feature>
<organism evidence="2 3">
    <name type="scientific">Brassica rapa subsp. trilocularis</name>
    <dbReference type="NCBI Taxonomy" id="1813537"/>
    <lineage>
        <taxon>Eukaryota</taxon>
        <taxon>Viridiplantae</taxon>
        <taxon>Streptophyta</taxon>
        <taxon>Embryophyta</taxon>
        <taxon>Tracheophyta</taxon>
        <taxon>Spermatophyta</taxon>
        <taxon>Magnoliopsida</taxon>
        <taxon>eudicotyledons</taxon>
        <taxon>Gunneridae</taxon>
        <taxon>Pentapetalae</taxon>
        <taxon>rosids</taxon>
        <taxon>malvids</taxon>
        <taxon>Brassicales</taxon>
        <taxon>Brassicaceae</taxon>
        <taxon>Brassiceae</taxon>
        <taxon>Brassica</taxon>
    </lineage>
</organism>
<evidence type="ECO:0000313" key="2">
    <source>
        <dbReference type="EMBL" id="KAG5384127.1"/>
    </source>
</evidence>
<feature type="region of interest" description="Disordered" evidence="1">
    <location>
        <begin position="261"/>
        <end position="313"/>
    </location>
</feature>
<gene>
    <name evidence="2" type="primary">A09g507160.1_BraROA</name>
    <name evidence="2" type="ORF">IGI04_035597</name>
</gene>
<keyword evidence="3" id="KW-1185">Reference proteome</keyword>
<protein>
    <submittedName>
        <fullName evidence="2">Uncharacterized protein</fullName>
    </submittedName>
</protein>
<dbReference type="EMBL" id="JADBGQ010000008">
    <property type="protein sequence ID" value="KAG5384127.1"/>
    <property type="molecule type" value="Genomic_DNA"/>
</dbReference>
<reference evidence="2 3" key="1">
    <citation type="submission" date="2021-03" db="EMBL/GenBank/DDBJ databases">
        <authorList>
            <person name="King G.J."/>
            <person name="Bancroft I."/>
            <person name="Baten A."/>
            <person name="Bloomfield J."/>
            <person name="Borpatragohain P."/>
            <person name="He Z."/>
            <person name="Irish N."/>
            <person name="Irwin J."/>
            <person name="Liu K."/>
            <person name="Mauleon R.P."/>
            <person name="Moore J."/>
            <person name="Morris R."/>
            <person name="Ostergaard L."/>
            <person name="Wang B."/>
            <person name="Wells R."/>
        </authorList>
    </citation>
    <scope>NUCLEOTIDE SEQUENCE [LARGE SCALE GENOMIC DNA]</scope>
    <source>
        <strain evidence="2">R-o-18</strain>
        <tissue evidence="2">Leaf</tissue>
    </source>
</reference>
<dbReference type="Proteomes" id="UP000823674">
    <property type="component" value="Chromosome A09"/>
</dbReference>
<sequence length="446" mass="49523">MAVNVKFPRIIMKIEKNRISQFSSYDGLRAGKEKLKPTLEGDFPNFPNLTRNRLCEFRFPQFGARRRGGRGTDRSNSQPQDAQPVMTTDNADDMQTPLNGRSDNNLHTPAADVSAANAPANAATLEEFKKMFATYEKRSKPQNPSEISPAKERNSENPLPPIRDTKVDKVEPVNLDASDFSNDTEDDADVHPRRTRSRSAREDSLGENFKARTTTQSTRNKAEPQTRGHSTTNCKVLGARLAAKLLAGELSEVTSVKDLILETDRPPKTDKNPPAENSSRRNNSTSSSKANTSDIKIHPDSEVNATTQPEEKNPDKDIIDLVTFLIVTSILGRNLLRIGRNRDGILESLNPSFDRGDKRLGMGKIVHPAFYEGTNRTATFAKITHQGISLLKVSILDFELRSSVLHHLDNISPTSPFRSTNGFGMILGKFRILPYRDLSQACSDPA</sequence>
<evidence type="ECO:0000256" key="1">
    <source>
        <dbReference type="SAM" id="MobiDB-lite"/>
    </source>
</evidence>
<feature type="region of interest" description="Disordered" evidence="1">
    <location>
        <begin position="63"/>
        <end position="109"/>
    </location>
</feature>
<evidence type="ECO:0000313" key="3">
    <source>
        <dbReference type="Proteomes" id="UP000823674"/>
    </source>
</evidence>
<proteinExistence type="predicted"/>
<feature type="compositionally biased region" description="Basic and acidic residues" evidence="1">
    <location>
        <begin position="261"/>
        <end position="273"/>
    </location>
</feature>
<feature type="compositionally biased region" description="Polar residues" evidence="1">
    <location>
        <begin position="96"/>
        <end position="107"/>
    </location>
</feature>
<comment type="caution">
    <text evidence="2">The sequence shown here is derived from an EMBL/GenBank/DDBJ whole genome shotgun (WGS) entry which is preliminary data.</text>
</comment>
<accession>A0ABQ7LC09</accession>